<comment type="caution">
    <text evidence="1">The sequence shown here is derived from an EMBL/GenBank/DDBJ whole genome shotgun (WGS) entry which is preliminary data.</text>
</comment>
<dbReference type="Proteomes" id="UP001060085">
    <property type="component" value="Linkage Group LG03"/>
</dbReference>
<organism evidence="1 2">
    <name type="scientific">Catharanthus roseus</name>
    <name type="common">Madagascar periwinkle</name>
    <name type="synonym">Vinca rosea</name>
    <dbReference type="NCBI Taxonomy" id="4058"/>
    <lineage>
        <taxon>Eukaryota</taxon>
        <taxon>Viridiplantae</taxon>
        <taxon>Streptophyta</taxon>
        <taxon>Embryophyta</taxon>
        <taxon>Tracheophyta</taxon>
        <taxon>Spermatophyta</taxon>
        <taxon>Magnoliopsida</taxon>
        <taxon>eudicotyledons</taxon>
        <taxon>Gunneridae</taxon>
        <taxon>Pentapetalae</taxon>
        <taxon>asterids</taxon>
        <taxon>lamiids</taxon>
        <taxon>Gentianales</taxon>
        <taxon>Apocynaceae</taxon>
        <taxon>Rauvolfioideae</taxon>
        <taxon>Vinceae</taxon>
        <taxon>Catharanthinae</taxon>
        <taxon>Catharanthus</taxon>
    </lineage>
</organism>
<reference evidence="2" key="1">
    <citation type="journal article" date="2023" name="Nat. Plants">
        <title>Single-cell RNA sequencing provides a high-resolution roadmap for understanding the multicellular compartmentation of specialized metabolism.</title>
        <authorList>
            <person name="Sun S."/>
            <person name="Shen X."/>
            <person name="Li Y."/>
            <person name="Li Y."/>
            <person name="Wang S."/>
            <person name="Li R."/>
            <person name="Zhang H."/>
            <person name="Shen G."/>
            <person name="Guo B."/>
            <person name="Wei J."/>
            <person name="Xu J."/>
            <person name="St-Pierre B."/>
            <person name="Chen S."/>
            <person name="Sun C."/>
        </authorList>
    </citation>
    <scope>NUCLEOTIDE SEQUENCE [LARGE SCALE GENOMIC DNA]</scope>
</reference>
<accession>A0ACC0BPG4</accession>
<protein>
    <submittedName>
        <fullName evidence="1">Uncharacterized protein</fullName>
    </submittedName>
</protein>
<sequence>MFVGPHTPHSVTQNLNQKFGVPLTDDLGMYLGHPIIHGRTRTSLYEFILAKVRKKSGWKMKTLFRVKRLILIQTVASTQPYYAMQITKLPCGFLDDMESLYCKSFWGEAGNQRKIQPISWDVICVAKENGGLGVNCQVLAPHEHCIACQISIEAYSQSKSTMGQGVGPLEFHQSGVASSMAMKLYRIVSPQVWRIRMKIARV</sequence>
<dbReference type="EMBL" id="CM044703">
    <property type="protein sequence ID" value="KAI5674566.1"/>
    <property type="molecule type" value="Genomic_DNA"/>
</dbReference>
<evidence type="ECO:0000313" key="2">
    <source>
        <dbReference type="Proteomes" id="UP001060085"/>
    </source>
</evidence>
<proteinExistence type="predicted"/>
<gene>
    <name evidence="1" type="ORF">M9H77_14930</name>
</gene>
<keyword evidence="2" id="KW-1185">Reference proteome</keyword>
<name>A0ACC0BPG4_CATRO</name>
<evidence type="ECO:0000313" key="1">
    <source>
        <dbReference type="EMBL" id="KAI5674566.1"/>
    </source>
</evidence>